<sequence>MTNVGEEVTTFASGIQSIRDAFSKRDVSVTSDRLLDILNSRLESFCKLEDDITQPTLTLVRNALESWTLRRDMSPRAVLRLSGQLHEYSSTLDDAVELHTNTLSDIKRFEDESHAEKVSIQLRAAKVKRKAKVKMVAGPIVTSAIVVLGLPLAPLAPTAVNLVWKVGARVGLKLIASGEKCMEEYQATKVVMSAIDNFSETLRTVIDVLKELVGLLALLSDDIERLSATKTKLEVFVICKKAEVIMSKLVSYTALAKDFTEILRQLNTSSTGCLR</sequence>
<accession>A0ACC3SRW3</accession>
<name>A0ACC3SRW3_LIPKO</name>
<organism evidence="1 2">
    <name type="scientific">Lipomyces kononenkoae</name>
    <name type="common">Yeast</name>
    <dbReference type="NCBI Taxonomy" id="34357"/>
    <lineage>
        <taxon>Eukaryota</taxon>
        <taxon>Fungi</taxon>
        <taxon>Dikarya</taxon>
        <taxon>Ascomycota</taxon>
        <taxon>Saccharomycotina</taxon>
        <taxon>Lipomycetes</taxon>
        <taxon>Lipomycetales</taxon>
        <taxon>Lipomycetaceae</taxon>
        <taxon>Lipomyces</taxon>
    </lineage>
</organism>
<evidence type="ECO:0000313" key="2">
    <source>
        <dbReference type="Proteomes" id="UP001433508"/>
    </source>
</evidence>
<proteinExistence type="predicted"/>
<gene>
    <name evidence="1" type="ORF">V1525DRAFT_391534</name>
</gene>
<reference evidence="2" key="1">
    <citation type="journal article" date="2024" name="Front. Bioeng. Biotechnol.">
        <title>Genome-scale model development and genomic sequencing of the oleaginous clade Lipomyces.</title>
        <authorList>
            <person name="Czajka J.J."/>
            <person name="Han Y."/>
            <person name="Kim J."/>
            <person name="Mondo S.J."/>
            <person name="Hofstad B.A."/>
            <person name="Robles A."/>
            <person name="Haridas S."/>
            <person name="Riley R."/>
            <person name="LaButti K."/>
            <person name="Pangilinan J."/>
            <person name="Andreopoulos W."/>
            <person name="Lipzen A."/>
            <person name="Yan J."/>
            <person name="Wang M."/>
            <person name="Ng V."/>
            <person name="Grigoriev I.V."/>
            <person name="Spatafora J.W."/>
            <person name="Magnuson J.K."/>
            <person name="Baker S.E."/>
            <person name="Pomraning K.R."/>
        </authorList>
    </citation>
    <scope>NUCLEOTIDE SEQUENCE [LARGE SCALE GENOMIC DNA]</scope>
    <source>
        <strain evidence="2">CBS 7786</strain>
    </source>
</reference>
<dbReference type="Proteomes" id="UP001433508">
    <property type="component" value="Unassembled WGS sequence"/>
</dbReference>
<comment type="caution">
    <text evidence="1">The sequence shown here is derived from an EMBL/GenBank/DDBJ whole genome shotgun (WGS) entry which is preliminary data.</text>
</comment>
<protein>
    <submittedName>
        <fullName evidence="1">Uncharacterized protein</fullName>
    </submittedName>
</protein>
<keyword evidence="2" id="KW-1185">Reference proteome</keyword>
<evidence type="ECO:0000313" key="1">
    <source>
        <dbReference type="EMBL" id="KAK9234353.1"/>
    </source>
</evidence>
<dbReference type="EMBL" id="MU971485">
    <property type="protein sequence ID" value="KAK9234353.1"/>
    <property type="molecule type" value="Genomic_DNA"/>
</dbReference>